<feature type="transmembrane region" description="Helical" evidence="1">
    <location>
        <begin position="54"/>
        <end position="78"/>
    </location>
</feature>
<dbReference type="OrthoDB" id="3538434at2"/>
<evidence type="ECO:0000313" key="3">
    <source>
        <dbReference type="Proteomes" id="UP000487268"/>
    </source>
</evidence>
<evidence type="ECO:0000256" key="1">
    <source>
        <dbReference type="SAM" id="Phobius"/>
    </source>
</evidence>
<sequence length="115" mass="12076">MPGRPDGWWISPAIPTIANGVLALLWGFSALGGWGDAAFCGESGLYDRACGDHFRIAVLASAPVAAVAALLAVAAWLVPSLRRRPDRLDSVLATAALIWVLAEGILFIGGYFVRA</sequence>
<comment type="caution">
    <text evidence="2">The sequence shown here is derived from an EMBL/GenBank/DDBJ whole genome shotgun (WGS) entry which is preliminary data.</text>
</comment>
<dbReference type="AlphaFoldDB" id="A0A7K0BSY4"/>
<keyword evidence="1" id="KW-1133">Transmembrane helix</keyword>
<proteinExistence type="predicted"/>
<evidence type="ECO:0000313" key="2">
    <source>
        <dbReference type="EMBL" id="MQY04303.1"/>
    </source>
</evidence>
<name>A0A7K0BSY4_9ACTN</name>
<reference evidence="2 3" key="1">
    <citation type="submission" date="2019-10" db="EMBL/GenBank/DDBJ databases">
        <title>Actinomadura rubteroloni sp. nov. and Actinomadura macrotermitis sp. nov., isolated from the gut of fungus growing-termite Macrotermes natalensis.</title>
        <authorList>
            <person name="Benndorf R."/>
            <person name="Martin K."/>
            <person name="Kuefner M."/>
            <person name="De Beer W."/>
            <person name="Kaster A.-K."/>
            <person name="Vollmers J."/>
            <person name="Poulsen M."/>
            <person name="Beemelmanns C."/>
        </authorList>
    </citation>
    <scope>NUCLEOTIDE SEQUENCE [LARGE SCALE GENOMIC DNA]</scope>
    <source>
        <strain evidence="2 3">RB68</strain>
    </source>
</reference>
<dbReference type="RefSeq" id="WP_153532572.1">
    <property type="nucleotide sequence ID" value="NZ_WEGH01000002.1"/>
</dbReference>
<protein>
    <submittedName>
        <fullName evidence="2">Uncharacterized protein</fullName>
    </submittedName>
</protein>
<organism evidence="2 3">
    <name type="scientific">Actinomadura macrotermitis</name>
    <dbReference type="NCBI Taxonomy" id="2585200"/>
    <lineage>
        <taxon>Bacteria</taxon>
        <taxon>Bacillati</taxon>
        <taxon>Actinomycetota</taxon>
        <taxon>Actinomycetes</taxon>
        <taxon>Streptosporangiales</taxon>
        <taxon>Thermomonosporaceae</taxon>
        <taxon>Actinomadura</taxon>
    </lineage>
</organism>
<gene>
    <name evidence="2" type="ORF">ACRB68_23550</name>
</gene>
<feature type="transmembrane region" description="Helical" evidence="1">
    <location>
        <begin position="90"/>
        <end position="113"/>
    </location>
</feature>
<accession>A0A7K0BSY4</accession>
<keyword evidence="1" id="KW-0472">Membrane</keyword>
<dbReference type="EMBL" id="WEGH01000002">
    <property type="protein sequence ID" value="MQY04303.1"/>
    <property type="molecule type" value="Genomic_DNA"/>
</dbReference>
<keyword evidence="1" id="KW-0812">Transmembrane</keyword>
<keyword evidence="3" id="KW-1185">Reference proteome</keyword>
<feature type="transmembrane region" description="Helical" evidence="1">
    <location>
        <begin position="12"/>
        <end position="34"/>
    </location>
</feature>
<dbReference type="Proteomes" id="UP000487268">
    <property type="component" value="Unassembled WGS sequence"/>
</dbReference>